<proteinExistence type="predicted"/>
<sequence>MEVSTALKLQKIAPLPNQTLTQDSKRWNSIIKHHTKLKDDKAILKTYTQMEAQGIYADSSTLPLILKACGKVQAIEKGKKIHNEIWNTNLIDDVRVQTALVDFYCKCGLIEDARHVFEKITERDLVCWNAMVCGFVGCGCFEDAVMLFREMEREKLRPNSVTVVALLSACGEIGVLRSGKEVHGYCLRNGLFYCSAHVGTALVGFYARFGVKVTRDVFEMMDFRNVVSWNAMISVYFDAGDSWRALELFEQMIMDGFKCDSVTILMVIQACAEVGSLDLGMQVHQLAIKYGFNDDLCIVNALLMMYGKGGSLASSLELFESAPTKDIALSNSMLCLYAEIGSLKEAMALFIRMRLEGIQEDERTIAILLSSFADLRNDLRNGKSLHGHVIKSAIEKNTSLGNALLGMYAERNSIQDAFKVFDDLSNLDVISWNTLILALARNGLRGQAWELFEQMQRCDVNPNSHTIISLIAACDDESTLNIGRSIHCYVIKHDIEINPSLNSALTEMYMNCNDEPTARNLFESFPDKDLISWNSFIASYVKNNQPHKALLLFRRMISLVDPNFVTIINVLSSCTHMVNLPEGKCIHAYTIRRKSSLGFDLSLANAFLTMYARCGSIQYSERIFKLLPRKNVVSWNAMIDGYGMHGRGYEAMLAFSEMLEDGMEPNGITFVSALSACSHSGLVQKGLQLFDSMVQDFCITPELAHYGCVVDLLGRAGCLFEAREFISLMPVPPDASVWRALLSACRVYSETKLAKTIFEKLIELEPTNAGNYVLLSNIYAAAGLWSEVSKLRMQIEEDGLKKPPGKSWIVVRSTVHCFSAGDKSHPQSNKIHAELKSLLSRVQKVGYVPDLRWVLHEEEDEDKIKRLFSHSEKLAIAFGLISVSGGTPISIAKNLRVCGDCHEFCKYVSKLVGREIVLRDGSRFHHFVNGYCSCKDYCSVILSFTSFSALMIRARSTCPPNLDFNCAPLPLVEAGELAPIDVLGLHLWNSVLPICTISLSKASANFCFSWKRKMRKDIHLRTKGEFLFACYLRIQGICRGRGPPGSSRFSSPYWTWADRGGRRAQAINLLGWRARIG</sequence>
<name>A0ACB7X901_9ERIC</name>
<protein>
    <submittedName>
        <fullName evidence="1">Uncharacterized protein</fullName>
    </submittedName>
</protein>
<comment type="caution">
    <text evidence="1">The sequence shown here is derived from an EMBL/GenBank/DDBJ whole genome shotgun (WGS) entry which is preliminary data.</text>
</comment>
<gene>
    <name evidence="1" type="ORF">Vadar_011366</name>
</gene>
<dbReference type="EMBL" id="CM037156">
    <property type="protein sequence ID" value="KAH7837228.1"/>
    <property type="molecule type" value="Genomic_DNA"/>
</dbReference>
<organism evidence="1 2">
    <name type="scientific">Vaccinium darrowii</name>
    <dbReference type="NCBI Taxonomy" id="229202"/>
    <lineage>
        <taxon>Eukaryota</taxon>
        <taxon>Viridiplantae</taxon>
        <taxon>Streptophyta</taxon>
        <taxon>Embryophyta</taxon>
        <taxon>Tracheophyta</taxon>
        <taxon>Spermatophyta</taxon>
        <taxon>Magnoliopsida</taxon>
        <taxon>eudicotyledons</taxon>
        <taxon>Gunneridae</taxon>
        <taxon>Pentapetalae</taxon>
        <taxon>asterids</taxon>
        <taxon>Ericales</taxon>
        <taxon>Ericaceae</taxon>
        <taxon>Vaccinioideae</taxon>
        <taxon>Vaccinieae</taxon>
        <taxon>Vaccinium</taxon>
    </lineage>
</organism>
<evidence type="ECO:0000313" key="2">
    <source>
        <dbReference type="Proteomes" id="UP000828048"/>
    </source>
</evidence>
<evidence type="ECO:0000313" key="1">
    <source>
        <dbReference type="EMBL" id="KAH7837228.1"/>
    </source>
</evidence>
<dbReference type="Proteomes" id="UP000828048">
    <property type="component" value="Chromosome 6"/>
</dbReference>
<keyword evidence="2" id="KW-1185">Reference proteome</keyword>
<reference evidence="1 2" key="1">
    <citation type="journal article" date="2021" name="Hortic Res">
        <title>High-quality reference genome and annotation aids understanding of berry development for evergreen blueberry (Vaccinium darrowii).</title>
        <authorList>
            <person name="Yu J."/>
            <person name="Hulse-Kemp A.M."/>
            <person name="Babiker E."/>
            <person name="Staton M."/>
        </authorList>
    </citation>
    <scope>NUCLEOTIDE SEQUENCE [LARGE SCALE GENOMIC DNA]</scope>
    <source>
        <strain evidence="2">cv. NJ 8807/NJ 8810</strain>
        <tissue evidence="1">Young leaf</tissue>
    </source>
</reference>
<accession>A0ACB7X901</accession>